<name>A0A7D8IPR9_SALER</name>
<protein>
    <submittedName>
        <fullName evidence="1">Protein of uncharacterized function (DUF3296)</fullName>
    </submittedName>
</protein>
<organism evidence="1 2">
    <name type="scientific">Salmonella enterica</name>
    <name type="common">Salmonella choleraesuis</name>
    <dbReference type="NCBI Taxonomy" id="28901"/>
    <lineage>
        <taxon>Bacteria</taxon>
        <taxon>Pseudomonadati</taxon>
        <taxon>Pseudomonadota</taxon>
        <taxon>Gammaproteobacteria</taxon>
        <taxon>Enterobacterales</taxon>
        <taxon>Enterobacteriaceae</taxon>
        <taxon>Salmonella</taxon>
    </lineage>
</organism>
<proteinExistence type="predicted"/>
<dbReference type="AlphaFoldDB" id="A0A7D8IPR9"/>
<dbReference type="EMBL" id="UGWV01000002">
    <property type="protein sequence ID" value="SUF97915.1"/>
    <property type="molecule type" value="Genomic_DNA"/>
</dbReference>
<evidence type="ECO:0000313" key="1">
    <source>
        <dbReference type="EMBL" id="SUF97915.1"/>
    </source>
</evidence>
<sequence length="195" mass="23543">MTYRTNPNYTIDDELFQKLTNHMKRIRDRYSDVIPLRMDFAYKTTSKRYADRYRDRWDMDMYRLAERVLRMSTVIGYAWVMEFTYQHGLHFHAMFYLDGQRKRNCYRSARVIAEEWRSITDGEGIFENCQKKAYHKVNGARCLHYSDRKGYRDLAFILSYLAKQEQKEACEASVYWLSEIKPRGRGGRPHIRSGR</sequence>
<dbReference type="Proteomes" id="UP000254463">
    <property type="component" value="Unassembled WGS sequence"/>
</dbReference>
<accession>A0A7D8IPR9</accession>
<reference evidence="1 2" key="1">
    <citation type="submission" date="2018-06" db="EMBL/GenBank/DDBJ databases">
        <authorList>
            <consortium name="Pathogen Informatics"/>
            <person name="Doyle S."/>
        </authorList>
    </citation>
    <scope>NUCLEOTIDE SEQUENCE [LARGE SCALE GENOMIC DNA]</scope>
    <source>
        <strain evidence="1 2">NCTC6385</strain>
    </source>
</reference>
<gene>
    <name evidence="1" type="ORF">NCTC6385_04972</name>
</gene>
<evidence type="ECO:0000313" key="2">
    <source>
        <dbReference type="Proteomes" id="UP000254463"/>
    </source>
</evidence>